<dbReference type="Gene3D" id="3.60.21.10">
    <property type="match status" value="1"/>
</dbReference>
<dbReference type="Proteomes" id="UP000682134">
    <property type="component" value="Unassembled WGS sequence"/>
</dbReference>
<comment type="similarity">
    <text evidence="1 2">Belongs to the metallophosphoesterase superfamily. YfcE family.</text>
</comment>
<accession>A0A940SIK9</accession>
<keyword evidence="5" id="KW-1185">Reference proteome</keyword>
<dbReference type="AlphaFoldDB" id="A0A940SIK9"/>
<dbReference type="NCBIfam" id="TIGR00040">
    <property type="entry name" value="yfcE"/>
    <property type="match status" value="1"/>
</dbReference>
<dbReference type="GO" id="GO:0046872">
    <property type="term" value="F:metal ion binding"/>
    <property type="evidence" value="ECO:0007669"/>
    <property type="project" value="UniProtKB-KW"/>
</dbReference>
<comment type="cofactor">
    <cofactor evidence="2">
        <name>a divalent metal cation</name>
        <dbReference type="ChEBI" id="CHEBI:60240"/>
    </cofactor>
</comment>
<dbReference type="PANTHER" id="PTHR11124">
    <property type="entry name" value="VACUOLAR SORTING PROTEIN VPS29"/>
    <property type="match status" value="1"/>
</dbReference>
<feature type="domain" description="Calcineurin-like phosphoesterase" evidence="3">
    <location>
        <begin position="1"/>
        <end position="143"/>
    </location>
</feature>
<comment type="caution">
    <text evidence="4">The sequence shown here is derived from an EMBL/GenBank/DDBJ whole genome shotgun (WGS) entry which is preliminary data.</text>
</comment>
<proteinExistence type="inferred from homology"/>
<dbReference type="Pfam" id="PF12850">
    <property type="entry name" value="Metallophos_2"/>
    <property type="match status" value="1"/>
</dbReference>
<evidence type="ECO:0000313" key="4">
    <source>
        <dbReference type="EMBL" id="MBP0723919.1"/>
    </source>
</evidence>
<name>A0A940SIK9_9BACI</name>
<gene>
    <name evidence="4" type="ORF">J5Y03_01825</name>
</gene>
<evidence type="ECO:0000256" key="1">
    <source>
        <dbReference type="ARBA" id="ARBA00008950"/>
    </source>
</evidence>
<organism evidence="4 5">
    <name type="scientific">Gottfriedia endophytica</name>
    <dbReference type="NCBI Taxonomy" id="2820819"/>
    <lineage>
        <taxon>Bacteria</taxon>
        <taxon>Bacillati</taxon>
        <taxon>Bacillota</taxon>
        <taxon>Bacilli</taxon>
        <taxon>Bacillales</taxon>
        <taxon>Bacillaceae</taxon>
        <taxon>Gottfriedia</taxon>
    </lineage>
</organism>
<evidence type="ECO:0000259" key="3">
    <source>
        <dbReference type="Pfam" id="PF12850"/>
    </source>
</evidence>
<dbReference type="RefSeq" id="WP_209401830.1">
    <property type="nucleotide sequence ID" value="NZ_JAGIYQ010000001.1"/>
</dbReference>
<reference evidence="4" key="1">
    <citation type="submission" date="2021-04" db="EMBL/GenBank/DDBJ databases">
        <title>Genome seq and assembly of Bacillus sp.</title>
        <authorList>
            <person name="Chhetri G."/>
        </authorList>
    </citation>
    <scope>NUCLEOTIDE SEQUENCE</scope>
    <source>
        <strain evidence="4">RG28</strain>
    </source>
</reference>
<evidence type="ECO:0000256" key="2">
    <source>
        <dbReference type="RuleBase" id="RU362039"/>
    </source>
</evidence>
<keyword evidence="2" id="KW-0479">Metal-binding</keyword>
<dbReference type="EMBL" id="JAGIYQ010000001">
    <property type="protein sequence ID" value="MBP0723919.1"/>
    <property type="molecule type" value="Genomic_DNA"/>
</dbReference>
<dbReference type="SUPFAM" id="SSF56300">
    <property type="entry name" value="Metallo-dependent phosphatases"/>
    <property type="match status" value="1"/>
</dbReference>
<dbReference type="EC" id="3.1.4.-" evidence="2"/>
<dbReference type="InterPro" id="IPR000979">
    <property type="entry name" value="Phosphodiesterase_MJ0936/Vps29"/>
</dbReference>
<dbReference type="InterPro" id="IPR024654">
    <property type="entry name" value="Calcineurin-like_PHP_lpxH"/>
</dbReference>
<dbReference type="GO" id="GO:0016787">
    <property type="term" value="F:hydrolase activity"/>
    <property type="evidence" value="ECO:0007669"/>
    <property type="project" value="UniProtKB-UniRule"/>
</dbReference>
<dbReference type="InterPro" id="IPR029052">
    <property type="entry name" value="Metallo-depent_PP-like"/>
</dbReference>
<evidence type="ECO:0000313" key="5">
    <source>
        <dbReference type="Proteomes" id="UP000682134"/>
    </source>
</evidence>
<protein>
    <recommendedName>
        <fullName evidence="2">Phosphoesterase</fullName>
        <ecNumber evidence="2">3.1.4.-</ecNumber>
    </recommendedName>
</protein>
<sequence>MKALIISDSHGLRDELLVISERHMNNVDVMIHCGDSELELNGKELQDYKVVRGNCDFIGAFPEELVHNLGEYKLFATHGHLYGIKQSLQSLYYRSQEVGAKIVCFGHSHIMGAELINGVLFINPGSILLPRLRKEKTYAILEIIENQASVTFYTINGEIFLTTRYEIGA</sequence>